<evidence type="ECO:0000256" key="2">
    <source>
        <dbReference type="ARBA" id="ARBA00022723"/>
    </source>
</evidence>
<keyword evidence="6" id="KW-1185">Reference proteome</keyword>
<dbReference type="GO" id="GO:0016846">
    <property type="term" value="F:carbon-sulfur lyase activity"/>
    <property type="evidence" value="ECO:0007669"/>
    <property type="project" value="InterPro"/>
</dbReference>
<dbReference type="Gene3D" id="2.170.150.70">
    <property type="match status" value="1"/>
</dbReference>
<keyword evidence="2" id="KW-0479">Metal-binding</keyword>
<evidence type="ECO:0000313" key="5">
    <source>
        <dbReference type="EMBL" id="EPE28171.1"/>
    </source>
</evidence>
<dbReference type="EMBL" id="KE145369">
    <property type="protein sequence ID" value="EPE28171.1"/>
    <property type="molecule type" value="Genomic_DNA"/>
</dbReference>
<comment type="similarity">
    <text evidence="1">Belongs to the Gfa family.</text>
</comment>
<dbReference type="AlphaFoldDB" id="S3D828"/>
<reference evidence="5 6" key="1">
    <citation type="journal article" date="2013" name="BMC Genomics">
        <title>Genomics-driven discovery of the pneumocandin biosynthetic gene cluster in the fungus Glarea lozoyensis.</title>
        <authorList>
            <person name="Chen L."/>
            <person name="Yue Q."/>
            <person name="Zhang X."/>
            <person name="Xiang M."/>
            <person name="Wang C."/>
            <person name="Li S."/>
            <person name="Che Y."/>
            <person name="Ortiz-Lopez F.J."/>
            <person name="Bills G.F."/>
            <person name="Liu X."/>
            <person name="An Z."/>
        </authorList>
    </citation>
    <scope>NUCLEOTIDE SEQUENCE [LARGE SCALE GENOMIC DNA]</scope>
    <source>
        <strain evidence="6">ATCC 20868 / MF5171</strain>
    </source>
</reference>
<dbReference type="InterPro" id="IPR006913">
    <property type="entry name" value="CENP-V/GFA"/>
</dbReference>
<dbReference type="OMA" id="CHCGRIA"/>
<dbReference type="OrthoDB" id="2993351at2759"/>
<dbReference type="InterPro" id="IPR052355">
    <property type="entry name" value="CENP-V-like"/>
</dbReference>
<dbReference type="InterPro" id="IPR011057">
    <property type="entry name" value="Mss4-like_sf"/>
</dbReference>
<accession>S3D828</accession>
<dbReference type="Proteomes" id="UP000016922">
    <property type="component" value="Unassembled WGS sequence"/>
</dbReference>
<dbReference type="GO" id="GO:0046872">
    <property type="term" value="F:metal ion binding"/>
    <property type="evidence" value="ECO:0007669"/>
    <property type="project" value="UniProtKB-KW"/>
</dbReference>
<dbReference type="PANTHER" id="PTHR28620">
    <property type="entry name" value="CENTROMERE PROTEIN V"/>
    <property type="match status" value="1"/>
</dbReference>
<evidence type="ECO:0000256" key="1">
    <source>
        <dbReference type="ARBA" id="ARBA00005495"/>
    </source>
</evidence>
<evidence type="ECO:0000313" key="6">
    <source>
        <dbReference type="Proteomes" id="UP000016922"/>
    </source>
</evidence>
<evidence type="ECO:0000256" key="3">
    <source>
        <dbReference type="ARBA" id="ARBA00022833"/>
    </source>
</evidence>
<dbReference type="RefSeq" id="XP_008085530.1">
    <property type="nucleotide sequence ID" value="XM_008087339.1"/>
</dbReference>
<protein>
    <submittedName>
        <fullName evidence="5">Mss4-like protein</fullName>
    </submittedName>
</protein>
<dbReference type="GeneID" id="19464017"/>
<keyword evidence="3" id="KW-0862">Zinc</keyword>
<dbReference type="HOGENOM" id="CLU_055491_7_0_1"/>
<name>S3D828_GLAL2</name>
<evidence type="ECO:0000259" key="4">
    <source>
        <dbReference type="PROSITE" id="PS51891"/>
    </source>
</evidence>
<sequence length="132" mass="14869">MASQPSTYTYSGSCHCRSVNFTFKFPMPLTSTLVTNCNCTLCTKNGTLNICRLKKDISIQGEEKLASYVRSDTGCVHLFCSGCGSSMFTTRDGDLEMYMNVRMVDDVDLEALRYRKHDGRSVQFWMNVEGRG</sequence>
<feature type="domain" description="CENP-V/GFA" evidence="4">
    <location>
        <begin position="10"/>
        <end position="123"/>
    </location>
</feature>
<organism evidence="5 6">
    <name type="scientific">Glarea lozoyensis (strain ATCC 20868 / MF5171)</name>
    <dbReference type="NCBI Taxonomy" id="1116229"/>
    <lineage>
        <taxon>Eukaryota</taxon>
        <taxon>Fungi</taxon>
        <taxon>Dikarya</taxon>
        <taxon>Ascomycota</taxon>
        <taxon>Pezizomycotina</taxon>
        <taxon>Leotiomycetes</taxon>
        <taxon>Helotiales</taxon>
        <taxon>Helotiaceae</taxon>
        <taxon>Glarea</taxon>
    </lineage>
</organism>
<dbReference type="SUPFAM" id="SSF51316">
    <property type="entry name" value="Mss4-like"/>
    <property type="match status" value="1"/>
</dbReference>
<dbReference type="Pfam" id="PF04828">
    <property type="entry name" value="GFA"/>
    <property type="match status" value="1"/>
</dbReference>
<gene>
    <name evidence="5" type="ORF">GLAREA_04962</name>
</gene>
<dbReference type="PANTHER" id="PTHR28620:SF1">
    <property type="entry name" value="CENP-V_GFA DOMAIN-CONTAINING PROTEIN"/>
    <property type="match status" value="1"/>
</dbReference>
<dbReference type="KEGG" id="glz:GLAREA_04962"/>
<dbReference type="PROSITE" id="PS51891">
    <property type="entry name" value="CENP_V_GFA"/>
    <property type="match status" value="1"/>
</dbReference>
<proteinExistence type="inferred from homology"/>